<protein>
    <submittedName>
        <fullName evidence="1">Uncharacterized protein</fullName>
    </submittedName>
</protein>
<name>A0A0F8YUD2_9ZZZZ</name>
<organism evidence="1">
    <name type="scientific">marine sediment metagenome</name>
    <dbReference type="NCBI Taxonomy" id="412755"/>
    <lineage>
        <taxon>unclassified sequences</taxon>
        <taxon>metagenomes</taxon>
        <taxon>ecological metagenomes</taxon>
    </lineage>
</organism>
<evidence type="ECO:0000313" key="1">
    <source>
        <dbReference type="EMBL" id="KKK57689.1"/>
    </source>
</evidence>
<comment type="caution">
    <text evidence="1">The sequence shown here is derived from an EMBL/GenBank/DDBJ whole genome shotgun (WGS) entry which is preliminary data.</text>
</comment>
<reference evidence="1" key="1">
    <citation type="journal article" date="2015" name="Nature">
        <title>Complex archaea that bridge the gap between prokaryotes and eukaryotes.</title>
        <authorList>
            <person name="Spang A."/>
            <person name="Saw J.H."/>
            <person name="Jorgensen S.L."/>
            <person name="Zaremba-Niedzwiedzka K."/>
            <person name="Martijn J."/>
            <person name="Lind A.E."/>
            <person name="van Eijk R."/>
            <person name="Schleper C."/>
            <person name="Guy L."/>
            <person name="Ettema T.J."/>
        </authorList>
    </citation>
    <scope>NUCLEOTIDE SEQUENCE</scope>
</reference>
<sequence>MSNNHSTTSSTSIQQNATAKQIKQITRQRIGVSALADKESISSLSRQRDTSRKFVYAQKDIASSALDDAFSESEKDSDVLFYIPVTKEWLRQVALSLILICHSS</sequence>
<gene>
    <name evidence="1" type="ORF">LCGC14_3051940</name>
</gene>
<accession>A0A0F8YUD2</accession>
<proteinExistence type="predicted"/>
<dbReference type="AlphaFoldDB" id="A0A0F8YUD2"/>
<dbReference type="EMBL" id="LAZR01064352">
    <property type="protein sequence ID" value="KKK57689.1"/>
    <property type="molecule type" value="Genomic_DNA"/>
</dbReference>